<evidence type="ECO:0000313" key="11">
    <source>
        <dbReference type="EMBL" id="GAA3227669.1"/>
    </source>
</evidence>
<evidence type="ECO:0000256" key="9">
    <source>
        <dbReference type="PIRNR" id="PIRNR000108"/>
    </source>
</evidence>
<comment type="cofactor">
    <cofactor evidence="1">
        <name>Mn(2+)</name>
        <dbReference type="ChEBI" id="CHEBI:29035"/>
    </cofactor>
</comment>
<dbReference type="SMART" id="SM01329">
    <property type="entry name" value="Iso_dh"/>
    <property type="match status" value="1"/>
</dbReference>
<dbReference type="PROSITE" id="PS00470">
    <property type="entry name" value="IDH_IMDH"/>
    <property type="match status" value="1"/>
</dbReference>
<dbReference type="PIRSF" id="PIRSF000108">
    <property type="entry name" value="IDH_NADP"/>
    <property type="match status" value="1"/>
</dbReference>
<comment type="caution">
    <text evidence="11">The sequence shown here is derived from an EMBL/GenBank/DDBJ whole genome shotgun (WGS) entry which is preliminary data.</text>
</comment>
<evidence type="ECO:0000256" key="6">
    <source>
        <dbReference type="ARBA" id="ARBA00022857"/>
    </source>
</evidence>
<keyword evidence="7 9" id="KW-0560">Oxidoreductase</keyword>
<evidence type="ECO:0000259" key="10">
    <source>
        <dbReference type="SMART" id="SM01329"/>
    </source>
</evidence>
<evidence type="ECO:0000256" key="2">
    <source>
        <dbReference type="ARBA" id="ARBA00007769"/>
    </source>
</evidence>
<dbReference type="PANTHER" id="PTHR11822:SF21">
    <property type="entry name" value="ISOCITRATE DEHYDROGENASE [NADP], MITOCHONDRIAL"/>
    <property type="match status" value="1"/>
</dbReference>
<dbReference type="Gene3D" id="3.40.718.10">
    <property type="entry name" value="Isopropylmalate Dehydrogenase"/>
    <property type="match status" value="1"/>
</dbReference>
<evidence type="ECO:0000256" key="8">
    <source>
        <dbReference type="ARBA" id="ARBA00023211"/>
    </source>
</evidence>
<dbReference type="EC" id="1.1.1.42" evidence="9"/>
<dbReference type="Pfam" id="PF00180">
    <property type="entry name" value="Iso_dh"/>
    <property type="match status" value="1"/>
</dbReference>
<dbReference type="SUPFAM" id="SSF53659">
    <property type="entry name" value="Isocitrate/Isopropylmalate dehydrogenase-like"/>
    <property type="match status" value="1"/>
</dbReference>
<dbReference type="InterPro" id="IPR019818">
    <property type="entry name" value="IsoCit/isopropylmalate_DH_CS"/>
</dbReference>
<sequence>MPKIKVEAPVVELDGDEMTRIIWQFIKDQLILPYLDVDLKYYDLGMEHRDATDDQVTIDAANAIKQYGVGVKCATITPDEARVEEFGLKKMWRSPNGTIRNILGGVIFREPIIMQNVPRLVPGWTQPIVVGRHAFGDQYRATDIKVPGEGTLTLTYTPKDGSAPMELDVYDFPGAGVAMAMYNLDESIRDFARASLRYGLDRNYPVYLSTKNTILKAYDGRFKDIFAEVFETEFKAEFDANGLTYEHRLIDDMVAAALKWEGGYVWACKNYDGDVQSDIVAQGFGSLGLMTSVLMTPDGQTVEAEAAHGTVTRHYRQHQQGKATSTNPIASIYAWTRGLAHRGKLDGTPEVTGFAEALEAVCVETVESGQMTKDLALLISKDAPWLTTEEFLHALDVNLQKKISL</sequence>
<dbReference type="EMBL" id="BAAAUV010000017">
    <property type="protein sequence ID" value="GAA3227669.1"/>
    <property type="molecule type" value="Genomic_DNA"/>
</dbReference>
<evidence type="ECO:0000313" key="12">
    <source>
        <dbReference type="Proteomes" id="UP001501237"/>
    </source>
</evidence>
<keyword evidence="5 9" id="KW-0460">Magnesium</keyword>
<keyword evidence="6 9" id="KW-0521">NADP</keyword>
<accession>A0ABP6QGJ7</accession>
<dbReference type="NCBIfam" id="NF006156">
    <property type="entry name" value="PRK08299.1"/>
    <property type="match status" value="1"/>
</dbReference>
<evidence type="ECO:0000256" key="7">
    <source>
        <dbReference type="ARBA" id="ARBA00023002"/>
    </source>
</evidence>
<gene>
    <name evidence="11" type="ORF">GCM10010468_56630</name>
</gene>
<keyword evidence="4 9" id="KW-0479">Metal-binding</keyword>
<dbReference type="InterPro" id="IPR004790">
    <property type="entry name" value="Isocitrate_DH_NADP"/>
</dbReference>
<name>A0ABP6QGJ7_9ACTN</name>
<evidence type="ECO:0000256" key="4">
    <source>
        <dbReference type="ARBA" id="ARBA00022723"/>
    </source>
</evidence>
<dbReference type="PANTHER" id="PTHR11822">
    <property type="entry name" value="NADP-SPECIFIC ISOCITRATE DEHYDROGENASE"/>
    <property type="match status" value="1"/>
</dbReference>
<evidence type="ECO:0000256" key="5">
    <source>
        <dbReference type="ARBA" id="ARBA00022842"/>
    </source>
</evidence>
<organism evidence="11 12">
    <name type="scientific">Actinocorallia longicatena</name>
    <dbReference type="NCBI Taxonomy" id="111803"/>
    <lineage>
        <taxon>Bacteria</taxon>
        <taxon>Bacillati</taxon>
        <taxon>Actinomycetota</taxon>
        <taxon>Actinomycetes</taxon>
        <taxon>Streptosporangiales</taxon>
        <taxon>Thermomonosporaceae</taxon>
        <taxon>Actinocorallia</taxon>
    </lineage>
</organism>
<dbReference type="Proteomes" id="UP001501237">
    <property type="component" value="Unassembled WGS sequence"/>
</dbReference>
<keyword evidence="8 9" id="KW-0464">Manganese</keyword>
<protein>
    <recommendedName>
        <fullName evidence="9">Isocitrate dehydrogenase [NADP]</fullName>
        <ecNumber evidence="9">1.1.1.42</ecNumber>
    </recommendedName>
</protein>
<keyword evidence="3 9" id="KW-0816">Tricarboxylic acid cycle</keyword>
<dbReference type="NCBIfam" id="TIGR00127">
    <property type="entry name" value="nadp_idh_euk"/>
    <property type="match status" value="1"/>
</dbReference>
<feature type="domain" description="Isopropylmalate dehydrogenase-like" evidence="10">
    <location>
        <begin position="9"/>
        <end position="395"/>
    </location>
</feature>
<proteinExistence type="inferred from homology"/>
<dbReference type="InterPro" id="IPR024084">
    <property type="entry name" value="IsoPropMal-DH-like_dom"/>
</dbReference>
<comment type="similarity">
    <text evidence="2 9">Belongs to the isocitrate and isopropylmalate dehydrogenases family.</text>
</comment>
<keyword evidence="12" id="KW-1185">Reference proteome</keyword>
<reference evidence="12" key="1">
    <citation type="journal article" date="2019" name="Int. J. Syst. Evol. Microbiol.">
        <title>The Global Catalogue of Microorganisms (GCM) 10K type strain sequencing project: providing services to taxonomists for standard genome sequencing and annotation.</title>
        <authorList>
            <consortium name="The Broad Institute Genomics Platform"/>
            <consortium name="The Broad Institute Genome Sequencing Center for Infectious Disease"/>
            <person name="Wu L."/>
            <person name="Ma J."/>
        </authorList>
    </citation>
    <scope>NUCLEOTIDE SEQUENCE [LARGE SCALE GENOMIC DNA]</scope>
    <source>
        <strain evidence="12">JCM 9377</strain>
    </source>
</reference>
<comment type="catalytic activity">
    <reaction evidence="9">
        <text>D-threo-isocitrate + NADP(+) = 2-oxoglutarate + CO2 + NADPH</text>
        <dbReference type="Rhea" id="RHEA:19629"/>
        <dbReference type="ChEBI" id="CHEBI:15562"/>
        <dbReference type="ChEBI" id="CHEBI:16526"/>
        <dbReference type="ChEBI" id="CHEBI:16810"/>
        <dbReference type="ChEBI" id="CHEBI:57783"/>
        <dbReference type="ChEBI" id="CHEBI:58349"/>
        <dbReference type="EC" id="1.1.1.42"/>
    </reaction>
</comment>
<evidence type="ECO:0000256" key="1">
    <source>
        <dbReference type="ARBA" id="ARBA00001936"/>
    </source>
</evidence>
<evidence type="ECO:0000256" key="3">
    <source>
        <dbReference type="ARBA" id="ARBA00022532"/>
    </source>
</evidence>
<dbReference type="RefSeq" id="WP_344834213.1">
    <property type="nucleotide sequence ID" value="NZ_BAAAUV010000017.1"/>
</dbReference>
<comment type="cofactor">
    <cofactor evidence="9">
        <name>Mg(2+)</name>
        <dbReference type="ChEBI" id="CHEBI:18420"/>
    </cofactor>
    <cofactor evidence="9">
        <name>Mn(2+)</name>
        <dbReference type="ChEBI" id="CHEBI:29035"/>
    </cofactor>
    <text evidence="9">Binds 1 Mg(2+) or Mn(2+) ion per subunit.</text>
</comment>